<feature type="domain" description="Extensin-like C-terminal" evidence="1">
    <location>
        <begin position="47"/>
        <end position="227"/>
    </location>
</feature>
<dbReference type="RefSeq" id="WP_092863001.1">
    <property type="nucleotide sequence ID" value="NZ_FPCH01000001.1"/>
</dbReference>
<dbReference type="OrthoDB" id="9809788at2"/>
<dbReference type="AlphaFoldDB" id="A0A1I7MTX8"/>
<evidence type="ECO:0000313" key="2">
    <source>
        <dbReference type="EMBL" id="SFV25862.1"/>
    </source>
</evidence>
<evidence type="ECO:0000259" key="1">
    <source>
        <dbReference type="Pfam" id="PF06904"/>
    </source>
</evidence>
<protein>
    <submittedName>
        <fullName evidence="2">Extensin-like protein C-terminus</fullName>
    </submittedName>
</protein>
<evidence type="ECO:0000313" key="3">
    <source>
        <dbReference type="Proteomes" id="UP000199423"/>
    </source>
</evidence>
<reference evidence="3" key="1">
    <citation type="submission" date="2016-10" db="EMBL/GenBank/DDBJ databases">
        <authorList>
            <person name="Varghese N."/>
            <person name="Submissions S."/>
        </authorList>
    </citation>
    <scope>NUCLEOTIDE SEQUENCE [LARGE SCALE GENOMIC DNA]</scope>
    <source>
        <strain evidence="3">DSM 1565</strain>
    </source>
</reference>
<dbReference type="STRING" id="51670.SAMN04488557_0206"/>
<organism evidence="2 3">
    <name type="scientific">Hyphomicrobium facile</name>
    <dbReference type="NCBI Taxonomy" id="51670"/>
    <lineage>
        <taxon>Bacteria</taxon>
        <taxon>Pseudomonadati</taxon>
        <taxon>Pseudomonadota</taxon>
        <taxon>Alphaproteobacteria</taxon>
        <taxon>Hyphomicrobiales</taxon>
        <taxon>Hyphomicrobiaceae</taxon>
        <taxon>Hyphomicrobium</taxon>
    </lineage>
</organism>
<accession>A0A1I7MTX8</accession>
<sequence length="228" mass="24608">MVSRFRLSVFVPAAVLMLSGLGLLWGCATGPNFVVKDDPWRSPEERACLASGAVRETAFVRPRSALGGPSVCGAESPFEMSAADNGRVELRPPASLRCPMIPQIDSWVRDVVEPAARRHFRQELVGLTVLASYSCRAMNSVDGATISEHAYANAIDIGGFVLADGRSISVQRGWGGSEGEQAFLRSVHNGACQYFMTVLGPNYNSLHADHFHLDLAHHGLTGLKNICK</sequence>
<keyword evidence="3" id="KW-1185">Reference proteome</keyword>
<dbReference type="InterPro" id="IPR009683">
    <property type="entry name" value="Extensin-like_C"/>
</dbReference>
<dbReference type="Pfam" id="PF06904">
    <property type="entry name" value="Extensin-like_C"/>
    <property type="match status" value="1"/>
</dbReference>
<dbReference type="EMBL" id="FPCH01000001">
    <property type="protein sequence ID" value="SFV25862.1"/>
    <property type="molecule type" value="Genomic_DNA"/>
</dbReference>
<proteinExistence type="predicted"/>
<gene>
    <name evidence="2" type="ORF">SAMN04488557_0206</name>
</gene>
<name>A0A1I7MTX8_9HYPH</name>
<dbReference type="Proteomes" id="UP000199423">
    <property type="component" value="Unassembled WGS sequence"/>
</dbReference>